<evidence type="ECO:0000256" key="1">
    <source>
        <dbReference type="SAM" id="MobiDB-lite"/>
    </source>
</evidence>
<dbReference type="InterPro" id="IPR011641">
    <property type="entry name" value="Tyr-kin_ephrin_A/B_rcpt-like"/>
</dbReference>
<keyword evidence="2" id="KW-1133">Transmembrane helix</keyword>
<evidence type="ECO:0000259" key="3">
    <source>
        <dbReference type="Pfam" id="PF07699"/>
    </source>
</evidence>
<reference evidence="4 5" key="1">
    <citation type="journal article" date="2015" name="Genome Biol. Evol.">
        <title>Comparative Genomics of a Bacterivorous Green Alga Reveals Evolutionary Causalities and Consequences of Phago-Mixotrophic Mode of Nutrition.</title>
        <authorList>
            <person name="Burns J.A."/>
            <person name="Paasch A."/>
            <person name="Narechania A."/>
            <person name="Kim E."/>
        </authorList>
    </citation>
    <scope>NUCLEOTIDE SEQUENCE [LARGE SCALE GENOMIC DNA]</scope>
    <source>
        <strain evidence="4 5">PLY_AMNH</strain>
    </source>
</reference>
<feature type="transmembrane region" description="Helical" evidence="2">
    <location>
        <begin position="1060"/>
        <end position="1080"/>
    </location>
</feature>
<dbReference type="PANTHER" id="PTHR11319:SF35">
    <property type="entry name" value="OUTER MEMBRANE PROTEIN PMPC-RELATED"/>
    <property type="match status" value="1"/>
</dbReference>
<accession>A0AAE0KWI7</accession>
<dbReference type="SUPFAM" id="SSF57184">
    <property type="entry name" value="Growth factor receptor domain"/>
    <property type="match status" value="1"/>
</dbReference>
<dbReference type="InterPro" id="IPR009030">
    <property type="entry name" value="Growth_fac_rcpt_cys_sf"/>
</dbReference>
<dbReference type="AlphaFoldDB" id="A0AAE0KWI7"/>
<keyword evidence="2" id="KW-0472">Membrane</keyword>
<dbReference type="EMBL" id="LGRX02015710">
    <property type="protein sequence ID" value="KAK3263104.1"/>
    <property type="molecule type" value="Genomic_DNA"/>
</dbReference>
<dbReference type="Pfam" id="PF07699">
    <property type="entry name" value="Ephrin_rec_like"/>
    <property type="match status" value="1"/>
</dbReference>
<dbReference type="PANTHER" id="PTHR11319">
    <property type="entry name" value="G PROTEIN-COUPLED RECEPTOR-RELATED"/>
    <property type="match status" value="1"/>
</dbReference>
<dbReference type="SMART" id="SM01411">
    <property type="entry name" value="Ephrin_rec_like"/>
    <property type="match status" value="2"/>
</dbReference>
<feature type="transmembrane region" description="Helical" evidence="2">
    <location>
        <begin position="997"/>
        <end position="1016"/>
    </location>
</feature>
<dbReference type="Proteomes" id="UP001190700">
    <property type="component" value="Unassembled WGS sequence"/>
</dbReference>
<keyword evidence="2" id="KW-0812">Transmembrane</keyword>
<evidence type="ECO:0000256" key="2">
    <source>
        <dbReference type="SAM" id="Phobius"/>
    </source>
</evidence>
<sequence length="1240" mass="137026">MLIGARSAGVATGLVLHCDLWREMEPRTSAVTYNPRDIFKISGALTWHGADTEWVTLWEGAPEQTEATAQIFKPNVCPHVAFPIKYIRLDMDSSAVPGWSNKDAMAMTGFFSFPSGRVSSRNGSVIYQAPDGVHSADGVAAVDYFDFRSSDCVDEGSDARISAVINRPPYGEGTTIKDLSIMLDVVLGEEVVADLQIWRIYEVLGADLSTAFSADGQNKTVELLASLEALGDPHLTMLEMTTLEGTPIASDQSAVYPTTVPSCQEYLDRISDVEYAPYIETCMSMVNDTYSNAYLVRIKNSDLKFISVQLHLWLTDHAWGGTLRVVYTLIATCPKGFSDPRVCAVSEDDCVRAPGTVFFPNEKRCLDPCGPGSEPGYVSDSPAECIPCDAGHISAGNSDPCRPCPVGYTATLPGSAQCAPCAVNSYNDVSGSPTCKPCPSFTVTDTTAATSLEVAAKGLERREGSERLPAVRARSSRGSQMCFCEKHYYRLDGVTGKECFSCPAGGICPGRTDLPFADRGYWQNLDLLRGAMHGSDACGGGEACGDAFVYHFIPCGTERRCAGDCELGCGSDFQEPKCSTQALMECRNSPQLDNQCFTGFADVFCGYCDDGFTNLGNTCIQCPAKGLKADLFTLGVLMAVCTLWMYINTYAAANYDSVDITLISVQVLSMITQMPFEWRPNYLGQVLFSVIQFLDFDVDYFNITCSIDFNLYKYSPLLQLLIPIIVLLFQISKVVLAHYSVALAYSQNPPAVLSEEERSARDQNPMCILLNMVRQPSQISDTSIAGSSVDIQNLRTSPPEPGSVRPSPAGTSERLESGSSLQTLASDVLKRRNRTHALMVLARRICFQVCRTLNMPMTEVEGLHFVESELNFFTNFLNVVYHTLCIKTFIVFQCTDMADGSSVMTSAPDVTCWEGEHLYFAFAGLLSLQGYVIGIPCLFFFLVRYGQAEQMLNDPSFLRRYGWLYLRYERPCMLWELVVLIRRCLFAVILTCLTEPIMQVTAGILVLAVMLALHVLKAPFLEDAVDRIDAVSIYSNIAMLLFGIIFHLDSITGSDRSDYISPLVFIFIVAVYAYFARLVWVEVTDGNSTATAMALIRSEMEKLPTARRPPRKDLSLHDSLRGKLLFRWVYDKLLADNIIDESEEMDLRAYLHLDHMLCDFINDESVYSYFSGSQDAIFFRKFVRGVPFVVDWLAQCSEHEHEAFAVVTSSLQKTFSRCAPVAEATPSCAAPVRRNWLSSI</sequence>
<dbReference type="Gene3D" id="2.10.50.10">
    <property type="entry name" value="Tumor Necrosis Factor Receptor, subunit A, domain 2"/>
    <property type="match status" value="1"/>
</dbReference>
<organism evidence="4 5">
    <name type="scientific">Cymbomonas tetramitiformis</name>
    <dbReference type="NCBI Taxonomy" id="36881"/>
    <lineage>
        <taxon>Eukaryota</taxon>
        <taxon>Viridiplantae</taxon>
        <taxon>Chlorophyta</taxon>
        <taxon>Pyramimonadophyceae</taxon>
        <taxon>Pyramimonadales</taxon>
        <taxon>Pyramimonadaceae</taxon>
        <taxon>Cymbomonas</taxon>
    </lineage>
</organism>
<comment type="caution">
    <text evidence="4">The sequence shown here is derived from an EMBL/GenBank/DDBJ whole genome shotgun (WGS) entry which is preliminary data.</text>
</comment>
<evidence type="ECO:0000313" key="4">
    <source>
        <dbReference type="EMBL" id="KAK3263104.1"/>
    </source>
</evidence>
<feature type="transmembrane region" description="Helical" evidence="2">
    <location>
        <begin position="918"/>
        <end position="943"/>
    </location>
</feature>
<feature type="region of interest" description="Disordered" evidence="1">
    <location>
        <begin position="792"/>
        <end position="819"/>
    </location>
</feature>
<name>A0AAE0KWI7_9CHLO</name>
<feature type="transmembrane region" description="Helical" evidence="2">
    <location>
        <begin position="1028"/>
        <end position="1048"/>
    </location>
</feature>
<keyword evidence="5" id="KW-1185">Reference proteome</keyword>
<protein>
    <recommendedName>
        <fullName evidence="3">Tyrosine-protein kinase ephrin type A/B receptor-like domain-containing protein</fullName>
    </recommendedName>
</protein>
<feature type="domain" description="Tyrosine-protein kinase ephrin type A/B receptor-like" evidence="3">
    <location>
        <begin position="414"/>
        <end position="451"/>
    </location>
</feature>
<proteinExistence type="predicted"/>
<evidence type="ECO:0000313" key="5">
    <source>
        <dbReference type="Proteomes" id="UP001190700"/>
    </source>
</evidence>
<gene>
    <name evidence="4" type="ORF">CYMTET_28070</name>
</gene>